<accession>A0A1I1I7P7</accession>
<keyword evidence="3" id="KW-1185">Reference proteome</keyword>
<evidence type="ECO:0000259" key="1">
    <source>
        <dbReference type="PROSITE" id="PS50075"/>
    </source>
</evidence>
<reference evidence="2 3" key="1">
    <citation type="submission" date="2016-10" db="EMBL/GenBank/DDBJ databases">
        <authorList>
            <person name="de Groot N.N."/>
        </authorList>
    </citation>
    <scope>NUCLEOTIDE SEQUENCE [LARGE SCALE GENOMIC DNA]</scope>
    <source>
        <strain evidence="2 3">DSM 6059</strain>
    </source>
</reference>
<dbReference type="InterPro" id="IPR009081">
    <property type="entry name" value="PP-bd_ACP"/>
</dbReference>
<sequence>MSEKSQLIELQSQVAEMLNKDQIDSDTPLGELGIDSLNVVEVILICEQLYTDVSDPEALIFDEFTTLRDMDAQLLEASDNFV</sequence>
<feature type="domain" description="Carrier" evidence="1">
    <location>
        <begin position="1"/>
        <end position="78"/>
    </location>
</feature>
<dbReference type="STRING" id="1123010.SAMN02745724_01417"/>
<dbReference type="Proteomes" id="UP000198862">
    <property type="component" value="Unassembled WGS sequence"/>
</dbReference>
<dbReference type="Pfam" id="PF00550">
    <property type="entry name" value="PP-binding"/>
    <property type="match status" value="1"/>
</dbReference>
<dbReference type="EMBL" id="FOLO01000007">
    <property type="protein sequence ID" value="SFC32194.1"/>
    <property type="molecule type" value="Genomic_DNA"/>
</dbReference>
<proteinExistence type="predicted"/>
<dbReference type="AlphaFoldDB" id="A0A1I1I7P7"/>
<gene>
    <name evidence="2" type="ORF">SAMN02745724_01417</name>
</gene>
<dbReference type="InterPro" id="IPR036736">
    <property type="entry name" value="ACP-like_sf"/>
</dbReference>
<dbReference type="RefSeq" id="WP_091982249.1">
    <property type="nucleotide sequence ID" value="NZ_FOLO01000007.1"/>
</dbReference>
<protein>
    <submittedName>
        <fullName evidence="2">Phosphopantetheine attachment site</fullName>
    </submittedName>
</protein>
<dbReference type="Gene3D" id="1.10.1200.10">
    <property type="entry name" value="ACP-like"/>
    <property type="match status" value="1"/>
</dbReference>
<dbReference type="OrthoDB" id="9009891at2"/>
<organism evidence="2 3">
    <name type="scientific">Pseudoalteromonas denitrificans DSM 6059</name>
    <dbReference type="NCBI Taxonomy" id="1123010"/>
    <lineage>
        <taxon>Bacteria</taxon>
        <taxon>Pseudomonadati</taxon>
        <taxon>Pseudomonadota</taxon>
        <taxon>Gammaproteobacteria</taxon>
        <taxon>Alteromonadales</taxon>
        <taxon>Pseudoalteromonadaceae</taxon>
        <taxon>Pseudoalteromonas</taxon>
    </lineage>
</organism>
<dbReference type="SUPFAM" id="SSF47336">
    <property type="entry name" value="ACP-like"/>
    <property type="match status" value="1"/>
</dbReference>
<dbReference type="PROSITE" id="PS50075">
    <property type="entry name" value="CARRIER"/>
    <property type="match status" value="1"/>
</dbReference>
<evidence type="ECO:0000313" key="2">
    <source>
        <dbReference type="EMBL" id="SFC32194.1"/>
    </source>
</evidence>
<name>A0A1I1I7P7_9GAMM</name>
<evidence type="ECO:0000313" key="3">
    <source>
        <dbReference type="Proteomes" id="UP000198862"/>
    </source>
</evidence>